<proteinExistence type="predicted"/>
<name>A0AAV2A5N2_9ARAC</name>
<organism evidence="2 3">
    <name type="scientific">Larinioides sclopetarius</name>
    <dbReference type="NCBI Taxonomy" id="280406"/>
    <lineage>
        <taxon>Eukaryota</taxon>
        <taxon>Metazoa</taxon>
        <taxon>Ecdysozoa</taxon>
        <taxon>Arthropoda</taxon>
        <taxon>Chelicerata</taxon>
        <taxon>Arachnida</taxon>
        <taxon>Araneae</taxon>
        <taxon>Araneomorphae</taxon>
        <taxon>Entelegynae</taxon>
        <taxon>Araneoidea</taxon>
        <taxon>Araneidae</taxon>
        <taxon>Larinioides</taxon>
    </lineage>
</organism>
<evidence type="ECO:0000313" key="2">
    <source>
        <dbReference type="EMBL" id="CAL1279331.1"/>
    </source>
</evidence>
<gene>
    <name evidence="2" type="ORF">LARSCL_LOCUS10290</name>
</gene>
<sequence length="78" mass="8874">MKLIIFLCVVAFAAVCFAEAEPLPDNTADESEGFDMRMLTGRLTAMMRRVYDKSDRYDVASSVLRTVVEHLFSVFYRG</sequence>
<keyword evidence="1" id="KW-0732">Signal</keyword>
<evidence type="ECO:0000313" key="3">
    <source>
        <dbReference type="Proteomes" id="UP001497382"/>
    </source>
</evidence>
<protein>
    <submittedName>
        <fullName evidence="2">Uncharacterized protein</fullName>
    </submittedName>
</protein>
<reference evidence="2 3" key="1">
    <citation type="submission" date="2024-04" db="EMBL/GenBank/DDBJ databases">
        <authorList>
            <person name="Rising A."/>
            <person name="Reimegard J."/>
            <person name="Sonavane S."/>
            <person name="Akerstrom W."/>
            <person name="Nylinder S."/>
            <person name="Hedman E."/>
            <person name="Kallberg Y."/>
        </authorList>
    </citation>
    <scope>NUCLEOTIDE SEQUENCE [LARGE SCALE GENOMIC DNA]</scope>
</reference>
<feature type="signal peptide" evidence="1">
    <location>
        <begin position="1"/>
        <end position="20"/>
    </location>
</feature>
<keyword evidence="3" id="KW-1185">Reference proteome</keyword>
<comment type="caution">
    <text evidence="2">The sequence shown here is derived from an EMBL/GenBank/DDBJ whole genome shotgun (WGS) entry which is preliminary data.</text>
</comment>
<feature type="chain" id="PRO_5043830614" evidence="1">
    <location>
        <begin position="21"/>
        <end position="78"/>
    </location>
</feature>
<dbReference type="AlphaFoldDB" id="A0AAV2A5N2"/>
<dbReference type="Proteomes" id="UP001497382">
    <property type="component" value="Unassembled WGS sequence"/>
</dbReference>
<evidence type="ECO:0000256" key="1">
    <source>
        <dbReference type="SAM" id="SignalP"/>
    </source>
</evidence>
<dbReference type="EMBL" id="CAXIEN010000121">
    <property type="protein sequence ID" value="CAL1279331.1"/>
    <property type="molecule type" value="Genomic_DNA"/>
</dbReference>
<accession>A0AAV2A5N2</accession>